<evidence type="ECO:0000313" key="1">
    <source>
        <dbReference type="EMBL" id="DAF48617.1"/>
    </source>
</evidence>
<accession>A0A8S5SCE6</accession>
<reference evidence="1" key="1">
    <citation type="journal article" date="2021" name="Proc. Natl. Acad. Sci. U.S.A.">
        <title>A Catalog of Tens of Thousands of Viruses from Human Metagenomes Reveals Hidden Associations with Chronic Diseases.</title>
        <authorList>
            <person name="Tisza M.J."/>
            <person name="Buck C.B."/>
        </authorList>
    </citation>
    <scope>NUCLEOTIDE SEQUENCE</scope>
    <source>
        <strain evidence="1">CtqBc4</strain>
    </source>
</reference>
<organism evidence="1">
    <name type="scientific">Siphoviridae sp. ctqBc4</name>
    <dbReference type="NCBI Taxonomy" id="2827945"/>
    <lineage>
        <taxon>Viruses</taxon>
        <taxon>Duplodnaviria</taxon>
        <taxon>Heunggongvirae</taxon>
        <taxon>Uroviricota</taxon>
        <taxon>Caudoviricetes</taxon>
    </lineage>
</organism>
<name>A0A8S5SCE6_9CAUD</name>
<dbReference type="EMBL" id="BK032570">
    <property type="protein sequence ID" value="DAF48617.1"/>
    <property type="molecule type" value="Genomic_DNA"/>
</dbReference>
<protein>
    <submittedName>
        <fullName evidence="1">Uncharacterized protein</fullName>
    </submittedName>
</protein>
<sequence length="81" mass="9528">MSRTHYFAIAYRNTDGNPCLFECVYLSRKALVEEIEYWGNTVAKVWTAEQFDEALEDWTNYDADTEEAYDYIQSHGATRML</sequence>
<proteinExistence type="predicted"/>